<dbReference type="EMBL" id="BLXZ01000004">
    <property type="protein sequence ID" value="GFO68778.1"/>
    <property type="molecule type" value="Genomic_DNA"/>
</dbReference>
<protein>
    <recommendedName>
        <fullName evidence="4">Lipoprotein</fullName>
    </recommendedName>
</protein>
<feature type="chain" id="PRO_5027721417" description="Lipoprotein" evidence="1">
    <location>
        <begin position="22"/>
        <end position="232"/>
    </location>
</feature>
<evidence type="ECO:0008006" key="4">
    <source>
        <dbReference type="Google" id="ProtNLM"/>
    </source>
</evidence>
<sequence>MHRLVKNFVTFVIVMFLSVNLYGCATTATQINQWEKTGNVEKLSEVTRDKSERPYIRKISLQSLARLNWKPSNEERLQVYSMFATKSGLQEAEALMQTLNSETFAAIDEKVVACGSLLSRSGSWTDTSKAKTLYDGLLGMDKRAVTISICQQIVARPQLQVQILLLAIKLGIPDSENELVGVLFEYGDKSMAEDFLNSGSQRLSDGGRRWANARGYRVSTGFGSHRSGWGRF</sequence>
<keyword evidence="3" id="KW-1185">Reference proteome</keyword>
<dbReference type="RefSeq" id="WP_183361327.1">
    <property type="nucleotide sequence ID" value="NZ_BLXZ01000004.1"/>
</dbReference>
<name>A0A6V8N895_9BACT</name>
<evidence type="ECO:0000313" key="2">
    <source>
        <dbReference type="EMBL" id="GFO68778.1"/>
    </source>
</evidence>
<gene>
    <name evidence="2" type="ORF">GMLC_23570</name>
</gene>
<comment type="caution">
    <text evidence="2">The sequence shown here is derived from an EMBL/GenBank/DDBJ whole genome shotgun (WGS) entry which is preliminary data.</text>
</comment>
<accession>A0A6V8N895</accession>
<evidence type="ECO:0000256" key="1">
    <source>
        <dbReference type="SAM" id="SignalP"/>
    </source>
</evidence>
<feature type="signal peptide" evidence="1">
    <location>
        <begin position="1"/>
        <end position="21"/>
    </location>
</feature>
<evidence type="ECO:0000313" key="3">
    <source>
        <dbReference type="Proteomes" id="UP000587586"/>
    </source>
</evidence>
<keyword evidence="1" id="KW-0732">Signal</keyword>
<organism evidence="2 3">
    <name type="scientific">Geomonas limicola</name>
    <dbReference type="NCBI Taxonomy" id="2740186"/>
    <lineage>
        <taxon>Bacteria</taxon>
        <taxon>Pseudomonadati</taxon>
        <taxon>Thermodesulfobacteriota</taxon>
        <taxon>Desulfuromonadia</taxon>
        <taxon>Geobacterales</taxon>
        <taxon>Geobacteraceae</taxon>
        <taxon>Geomonas</taxon>
    </lineage>
</organism>
<dbReference type="Proteomes" id="UP000587586">
    <property type="component" value="Unassembled WGS sequence"/>
</dbReference>
<reference evidence="3" key="1">
    <citation type="submission" date="2020-06" db="EMBL/GenBank/DDBJ databases">
        <title>Draft genomic sequecing of Geomonas sp. Red745.</title>
        <authorList>
            <person name="Itoh H."/>
            <person name="Xu Z.X."/>
            <person name="Ushijima N."/>
            <person name="Masuda Y."/>
            <person name="Shiratori Y."/>
            <person name="Senoo K."/>
        </authorList>
    </citation>
    <scope>NUCLEOTIDE SEQUENCE [LARGE SCALE GENOMIC DNA]</scope>
    <source>
        <strain evidence="3">Red745</strain>
    </source>
</reference>
<proteinExistence type="predicted"/>
<dbReference type="AlphaFoldDB" id="A0A6V8N895"/>